<sequence length="299" mass="34465">MADKKKSKSKVSRTSKKSKKAEANSSSGDTLNQYLSDISQLKPLSREEEANLAIQIREGNTQSMQELVKRNLKYVVTVANRYRGCGVPMQDLIEEGNIGLIQAAKRFDESHHVKFITYAVWWIRQAILHFLAEQSGTVKLPVKQAGKLYKIERKFTSMAQDLEREPTSAEVAKDMGLSVEEIENIMRAYRTHLSLDTPLKKDEVTEYIDLLENPEFIPYDDQMMRESLSAKVNSLLKHLNEREEKILRLRFGFNGDAKTLEEIGKELGLSRERVRQIEKRAKARLRSRSDEEHMEDHLV</sequence>
<dbReference type="GO" id="GO:0006352">
    <property type="term" value="P:DNA-templated transcription initiation"/>
    <property type="evidence" value="ECO:0007669"/>
    <property type="project" value="InterPro"/>
</dbReference>
<dbReference type="Pfam" id="PF04539">
    <property type="entry name" value="Sigma70_r3"/>
    <property type="match status" value="1"/>
</dbReference>
<protein>
    <recommendedName>
        <fullName evidence="5">RNA polymerase sigma factor</fullName>
    </recommendedName>
</protein>
<gene>
    <name evidence="9" type="ORF">G3M70_00380</name>
</gene>
<feature type="domain" description="RNA polymerase sigma-70" evidence="7">
    <location>
        <begin position="91"/>
        <end position="104"/>
    </location>
</feature>
<evidence type="ECO:0000259" key="7">
    <source>
        <dbReference type="PROSITE" id="PS00715"/>
    </source>
</evidence>
<dbReference type="SUPFAM" id="SSF88946">
    <property type="entry name" value="Sigma2 domain of RNA polymerase sigma factors"/>
    <property type="match status" value="1"/>
</dbReference>
<accession>A0A7T0BTB7</accession>
<evidence type="ECO:0000256" key="4">
    <source>
        <dbReference type="ARBA" id="ARBA00023163"/>
    </source>
</evidence>
<dbReference type="Gene3D" id="1.10.601.10">
    <property type="entry name" value="RNA Polymerase Primary Sigma Factor"/>
    <property type="match status" value="1"/>
</dbReference>
<dbReference type="PROSITE" id="PS00716">
    <property type="entry name" value="SIGMA70_2"/>
    <property type="match status" value="1"/>
</dbReference>
<keyword evidence="4 5" id="KW-0804">Transcription</keyword>
<dbReference type="PIRSF" id="PIRSF000770">
    <property type="entry name" value="RNA_pol_sigma-SigE/K"/>
    <property type="match status" value="1"/>
</dbReference>
<dbReference type="InterPro" id="IPR007624">
    <property type="entry name" value="RNA_pol_sigma70_r3"/>
</dbReference>
<dbReference type="InterPro" id="IPR007627">
    <property type="entry name" value="RNA_pol_sigma70_r2"/>
</dbReference>
<keyword evidence="1 5" id="KW-0805">Transcription regulation</keyword>
<dbReference type="GO" id="GO:0003677">
    <property type="term" value="F:DNA binding"/>
    <property type="evidence" value="ECO:0007669"/>
    <property type="project" value="UniProtKB-KW"/>
</dbReference>
<dbReference type="Pfam" id="PF00140">
    <property type="entry name" value="Sigma70_r1_2"/>
    <property type="match status" value="1"/>
</dbReference>
<organism evidence="9 10">
    <name type="scientific">Candidatus Nitronauta litoralis</name>
    <dbReference type="NCBI Taxonomy" id="2705533"/>
    <lineage>
        <taxon>Bacteria</taxon>
        <taxon>Pseudomonadati</taxon>
        <taxon>Nitrospinota/Tectimicrobiota group</taxon>
        <taxon>Nitrospinota</taxon>
        <taxon>Nitrospinia</taxon>
        <taxon>Nitrospinales</taxon>
        <taxon>Nitrospinaceae</taxon>
        <taxon>Candidatus Nitronauta</taxon>
    </lineage>
</organism>
<dbReference type="InterPro" id="IPR013325">
    <property type="entry name" value="RNA_pol_sigma_r2"/>
</dbReference>
<dbReference type="PANTHER" id="PTHR30603:SF47">
    <property type="entry name" value="RNA POLYMERASE SIGMA FACTOR SIGD, CHLOROPLASTIC"/>
    <property type="match status" value="1"/>
</dbReference>
<dbReference type="NCBIfam" id="TIGR02937">
    <property type="entry name" value="sigma70-ECF"/>
    <property type="match status" value="1"/>
</dbReference>
<comment type="similarity">
    <text evidence="5">Belongs to the sigma-70 factor family.</text>
</comment>
<dbReference type="InterPro" id="IPR009042">
    <property type="entry name" value="RNA_pol_sigma70_r1_2"/>
</dbReference>
<dbReference type="PRINTS" id="PR00046">
    <property type="entry name" value="SIGMA70FCT"/>
</dbReference>
<dbReference type="InterPro" id="IPR000943">
    <property type="entry name" value="RNA_pol_sigma70"/>
</dbReference>
<dbReference type="PROSITE" id="PS00715">
    <property type="entry name" value="SIGMA70_1"/>
    <property type="match status" value="1"/>
</dbReference>
<reference evidence="9 10" key="1">
    <citation type="submission" date="2020-02" db="EMBL/GenBank/DDBJ databases">
        <title>Genomic and physiological characterization of two novel Nitrospinaceae genera.</title>
        <authorList>
            <person name="Mueller A.J."/>
            <person name="Jung M.-Y."/>
            <person name="Strachan C.R."/>
            <person name="Herbold C.W."/>
            <person name="Kirkegaard R.H."/>
            <person name="Daims H."/>
        </authorList>
    </citation>
    <scope>NUCLEOTIDE SEQUENCE [LARGE SCALE GENOMIC DNA]</scope>
    <source>
        <strain evidence="9">EB</strain>
    </source>
</reference>
<dbReference type="KEGG" id="nli:G3M70_00380"/>
<comment type="function">
    <text evidence="5">Sigma factors are initiation factors that promote the attachment of RNA polymerase to specific initiation sites and are then released.</text>
</comment>
<dbReference type="PANTHER" id="PTHR30603">
    <property type="entry name" value="RNA POLYMERASE SIGMA FACTOR RPO"/>
    <property type="match status" value="1"/>
</dbReference>
<feature type="domain" description="RNA polymerase sigma-70" evidence="8">
    <location>
        <begin position="259"/>
        <end position="285"/>
    </location>
</feature>
<evidence type="ECO:0000256" key="6">
    <source>
        <dbReference type="SAM" id="MobiDB-lite"/>
    </source>
</evidence>
<dbReference type="InterPro" id="IPR007630">
    <property type="entry name" value="RNA_pol_sigma70_r4"/>
</dbReference>
<evidence type="ECO:0000256" key="2">
    <source>
        <dbReference type="ARBA" id="ARBA00023082"/>
    </source>
</evidence>
<feature type="region of interest" description="Disordered" evidence="6">
    <location>
        <begin position="1"/>
        <end position="31"/>
    </location>
</feature>
<dbReference type="InterPro" id="IPR013324">
    <property type="entry name" value="RNA_pol_sigma_r3/r4-like"/>
</dbReference>
<dbReference type="CDD" id="cd06171">
    <property type="entry name" value="Sigma70_r4"/>
    <property type="match status" value="1"/>
</dbReference>
<dbReference type="AlphaFoldDB" id="A0A7T0BTB7"/>
<evidence type="ECO:0000313" key="9">
    <source>
        <dbReference type="EMBL" id="QPJ60426.1"/>
    </source>
</evidence>
<proteinExistence type="inferred from homology"/>
<dbReference type="EMBL" id="CP048685">
    <property type="protein sequence ID" value="QPJ60426.1"/>
    <property type="molecule type" value="Genomic_DNA"/>
</dbReference>
<evidence type="ECO:0000256" key="1">
    <source>
        <dbReference type="ARBA" id="ARBA00023015"/>
    </source>
</evidence>
<dbReference type="Proteomes" id="UP000594688">
    <property type="component" value="Chromosome"/>
</dbReference>
<dbReference type="GO" id="GO:0016987">
    <property type="term" value="F:sigma factor activity"/>
    <property type="evidence" value="ECO:0007669"/>
    <property type="project" value="UniProtKB-KW"/>
</dbReference>
<evidence type="ECO:0000256" key="5">
    <source>
        <dbReference type="RuleBase" id="RU362124"/>
    </source>
</evidence>
<name>A0A7T0BTB7_9BACT</name>
<dbReference type="Pfam" id="PF04545">
    <property type="entry name" value="Sigma70_r4"/>
    <property type="match status" value="1"/>
</dbReference>
<keyword evidence="3 5" id="KW-0238">DNA-binding</keyword>
<dbReference type="Gene3D" id="1.10.10.10">
    <property type="entry name" value="Winged helix-like DNA-binding domain superfamily/Winged helix DNA-binding domain"/>
    <property type="match status" value="2"/>
</dbReference>
<evidence type="ECO:0000313" key="10">
    <source>
        <dbReference type="Proteomes" id="UP000594688"/>
    </source>
</evidence>
<evidence type="ECO:0000259" key="8">
    <source>
        <dbReference type="PROSITE" id="PS00716"/>
    </source>
</evidence>
<dbReference type="InterPro" id="IPR014284">
    <property type="entry name" value="RNA_pol_sigma-70_dom"/>
</dbReference>
<evidence type="ECO:0000256" key="3">
    <source>
        <dbReference type="ARBA" id="ARBA00023125"/>
    </source>
</evidence>
<feature type="compositionally biased region" description="Basic residues" evidence="6">
    <location>
        <begin position="1"/>
        <end position="19"/>
    </location>
</feature>
<dbReference type="SUPFAM" id="SSF88659">
    <property type="entry name" value="Sigma3 and sigma4 domains of RNA polymerase sigma factors"/>
    <property type="match status" value="2"/>
</dbReference>
<keyword evidence="2 5" id="KW-0731">Sigma factor</keyword>
<dbReference type="InterPro" id="IPR036388">
    <property type="entry name" value="WH-like_DNA-bd_sf"/>
</dbReference>
<dbReference type="Pfam" id="PF04542">
    <property type="entry name" value="Sigma70_r2"/>
    <property type="match status" value="1"/>
</dbReference>
<dbReference type="InterPro" id="IPR050239">
    <property type="entry name" value="Sigma-70_RNA_pol_init_factors"/>
</dbReference>